<feature type="region of interest" description="Disordered" evidence="1">
    <location>
        <begin position="88"/>
        <end position="110"/>
    </location>
</feature>
<reference evidence="3" key="1">
    <citation type="submission" date="2025-08" db="UniProtKB">
        <authorList>
            <consortium name="Ensembl"/>
        </authorList>
    </citation>
    <scope>IDENTIFICATION</scope>
</reference>
<dbReference type="PANTHER" id="PTHR24345:SF43">
    <property type="entry name" value="INACTIVE SERINE_THREONINE-PROTEIN KINASE PLK5"/>
    <property type="match status" value="1"/>
</dbReference>
<protein>
    <recommendedName>
        <fullName evidence="2">Protein kinase domain-containing protein</fullName>
    </recommendedName>
</protein>
<dbReference type="InterPro" id="IPR000719">
    <property type="entry name" value="Prot_kinase_dom"/>
</dbReference>
<dbReference type="GO" id="GO:0006974">
    <property type="term" value="P:DNA damage response"/>
    <property type="evidence" value="ECO:0007669"/>
    <property type="project" value="TreeGrafter"/>
</dbReference>
<evidence type="ECO:0000259" key="2">
    <source>
        <dbReference type="PROSITE" id="PS50011"/>
    </source>
</evidence>
<dbReference type="Gene3D" id="1.10.510.10">
    <property type="entry name" value="Transferase(Phosphotransferase) domain 1"/>
    <property type="match status" value="2"/>
</dbReference>
<accession>A0A8B9MEW3</accession>
<evidence type="ECO:0000313" key="3">
    <source>
        <dbReference type="Ensembl" id="ENSANIP00000007817.1"/>
    </source>
</evidence>
<dbReference type="SMART" id="SM00220">
    <property type="entry name" value="S_TKc"/>
    <property type="match status" value="1"/>
</dbReference>
<dbReference type="GO" id="GO:0005813">
    <property type="term" value="C:centrosome"/>
    <property type="evidence" value="ECO:0007669"/>
    <property type="project" value="TreeGrafter"/>
</dbReference>
<dbReference type="PANTHER" id="PTHR24345">
    <property type="entry name" value="SERINE/THREONINE-PROTEIN KINASE PLK"/>
    <property type="match status" value="1"/>
</dbReference>
<dbReference type="GO" id="GO:0000922">
    <property type="term" value="C:spindle pole"/>
    <property type="evidence" value="ECO:0007669"/>
    <property type="project" value="TreeGrafter"/>
</dbReference>
<evidence type="ECO:0000313" key="4">
    <source>
        <dbReference type="Proteomes" id="UP000694541"/>
    </source>
</evidence>
<dbReference type="GO" id="GO:0005524">
    <property type="term" value="F:ATP binding"/>
    <property type="evidence" value="ECO:0007669"/>
    <property type="project" value="InterPro"/>
</dbReference>
<sequence>MVGIGERVSLGDAQKVPREVGVIPTENPQSSALDLSPSFPGRWMGSHPRLPKGACHGSPDPEGSLGGGLPGLCRCRWSGSRSCTAACATGTSSASTGTSPTAAATSTPKWSIPMPGLCQAPRAGTSLHPQSLADILRARGRLTEPEVRYYLLQIISGLRYLHGQGIVHRDLKLSAWEDAGEDRGSGGALWNAQLPGPRGFGPQGTWGARGHLGSGLYTALTGSPPFEAAHRLELYRRIRAARYPLPPHLSPHAQALIARLLAPEPAARPSLQDVLDHGFFTQVRGARFPALLLGITHAQGTAALGEAPGPPALPGRSLRQHLSPHCQQQGLLEGGTVICGLGRREESARFPC</sequence>
<dbReference type="InterPro" id="IPR011009">
    <property type="entry name" value="Kinase-like_dom_sf"/>
</dbReference>
<dbReference type="GO" id="GO:0005634">
    <property type="term" value="C:nucleus"/>
    <property type="evidence" value="ECO:0007669"/>
    <property type="project" value="TreeGrafter"/>
</dbReference>
<proteinExistence type="predicted"/>
<feature type="domain" description="Protein kinase" evidence="2">
    <location>
        <begin position="1"/>
        <end position="280"/>
    </location>
</feature>
<dbReference type="GO" id="GO:0005737">
    <property type="term" value="C:cytoplasm"/>
    <property type="evidence" value="ECO:0007669"/>
    <property type="project" value="TreeGrafter"/>
</dbReference>
<dbReference type="Proteomes" id="UP000694541">
    <property type="component" value="Unplaced"/>
</dbReference>
<dbReference type="GO" id="GO:2000045">
    <property type="term" value="P:regulation of G1/S transition of mitotic cell cycle"/>
    <property type="evidence" value="ECO:0007669"/>
    <property type="project" value="TreeGrafter"/>
</dbReference>
<dbReference type="Ensembl" id="ENSANIT00000008083.1">
    <property type="protein sequence ID" value="ENSANIP00000007817.1"/>
    <property type="gene ID" value="ENSANIG00000005292.1"/>
</dbReference>
<dbReference type="AlphaFoldDB" id="A0A8B9MEW3"/>
<keyword evidence="4" id="KW-1185">Reference proteome</keyword>
<dbReference type="SUPFAM" id="SSF56112">
    <property type="entry name" value="Protein kinase-like (PK-like)"/>
    <property type="match status" value="1"/>
</dbReference>
<reference evidence="3" key="2">
    <citation type="submission" date="2025-09" db="UniProtKB">
        <authorList>
            <consortium name="Ensembl"/>
        </authorList>
    </citation>
    <scope>IDENTIFICATION</scope>
</reference>
<dbReference type="GO" id="GO:0000776">
    <property type="term" value="C:kinetochore"/>
    <property type="evidence" value="ECO:0007669"/>
    <property type="project" value="TreeGrafter"/>
</dbReference>
<feature type="compositionally biased region" description="Low complexity" evidence="1">
    <location>
        <begin position="88"/>
        <end position="108"/>
    </location>
</feature>
<dbReference type="PROSITE" id="PS50011">
    <property type="entry name" value="PROTEIN_KINASE_DOM"/>
    <property type="match status" value="1"/>
</dbReference>
<dbReference type="GO" id="GO:0004672">
    <property type="term" value="F:protein kinase activity"/>
    <property type="evidence" value="ECO:0007669"/>
    <property type="project" value="InterPro"/>
</dbReference>
<name>A0A8B9MEW3_9AVES</name>
<evidence type="ECO:0000256" key="1">
    <source>
        <dbReference type="SAM" id="MobiDB-lite"/>
    </source>
</evidence>
<dbReference type="Pfam" id="PF00069">
    <property type="entry name" value="Pkinase"/>
    <property type="match status" value="1"/>
</dbReference>
<dbReference type="GO" id="GO:0007052">
    <property type="term" value="P:mitotic spindle organization"/>
    <property type="evidence" value="ECO:0007669"/>
    <property type="project" value="TreeGrafter"/>
</dbReference>
<organism evidence="3 4">
    <name type="scientific">Accipiter nisus</name>
    <name type="common">Eurasian sparrowhawk</name>
    <dbReference type="NCBI Taxonomy" id="211598"/>
    <lineage>
        <taxon>Eukaryota</taxon>
        <taxon>Metazoa</taxon>
        <taxon>Chordata</taxon>
        <taxon>Craniata</taxon>
        <taxon>Vertebrata</taxon>
        <taxon>Euteleostomi</taxon>
        <taxon>Archelosauria</taxon>
        <taxon>Archosauria</taxon>
        <taxon>Dinosauria</taxon>
        <taxon>Saurischia</taxon>
        <taxon>Theropoda</taxon>
        <taxon>Coelurosauria</taxon>
        <taxon>Aves</taxon>
        <taxon>Neognathae</taxon>
        <taxon>Neoaves</taxon>
        <taxon>Telluraves</taxon>
        <taxon>Accipitrimorphae</taxon>
        <taxon>Accipitriformes</taxon>
        <taxon>Accipitridae</taxon>
        <taxon>Accipitrinae</taxon>
        <taxon>Accipiter</taxon>
    </lineage>
</organism>